<dbReference type="Gene3D" id="3.40.50.300">
    <property type="entry name" value="P-loop containing nucleotide triphosphate hydrolases"/>
    <property type="match status" value="2"/>
</dbReference>
<reference evidence="2" key="1">
    <citation type="submission" date="2023-09" db="EMBL/GenBank/DDBJ databases">
        <title>Upregulation of the cfiA carbapenemase gene in a Bacteroides hominis strain by the novel integrative and conjugative element Tn7563.</title>
        <authorList>
            <person name="Stubhaug T."/>
            <person name="Zecic N."/>
            <person name="Skaare D."/>
        </authorList>
    </citation>
    <scope>NUCLEOTIDE SEQUENCE [LARGE SCALE GENOMIC DNA]</scope>
    <source>
        <strain evidence="2">Tbg-245</strain>
    </source>
</reference>
<evidence type="ECO:0000313" key="2">
    <source>
        <dbReference type="EMBL" id="MDV6166314.1"/>
    </source>
</evidence>
<feature type="domain" description="TraG P-loop" evidence="1">
    <location>
        <begin position="415"/>
        <end position="552"/>
    </location>
</feature>
<dbReference type="InterPro" id="IPR027417">
    <property type="entry name" value="P-loop_NTPase"/>
</dbReference>
<dbReference type="Pfam" id="PF19044">
    <property type="entry name" value="P-loop_TraG"/>
    <property type="match status" value="2"/>
</dbReference>
<dbReference type="PANTHER" id="PTHR38467">
    <property type="match status" value="1"/>
</dbReference>
<dbReference type="RefSeq" id="WP_317467205.1">
    <property type="nucleotide sequence ID" value="NZ_CP192717.1"/>
</dbReference>
<gene>
    <name evidence="2" type="ORF">R3O81_19995</name>
</gene>
<evidence type="ECO:0000259" key="1">
    <source>
        <dbReference type="Pfam" id="PF19044"/>
    </source>
</evidence>
<comment type="caution">
    <text evidence="2">The sequence shown here is derived from an EMBL/GenBank/DDBJ whole genome shotgun (WGS) entry which is preliminary data.</text>
</comment>
<protein>
    <submittedName>
        <fullName evidence="2">DUF87 domain-containing protein</fullName>
    </submittedName>
</protein>
<sequence>MTLYIILFFIALCTGMALSVYTFGTGGKRKHIFQNIYFSVEDTDGVGVLYTKTGEYSAVLKIENPVQKYSADIDSYYDFTHLFSALAQTLGEGYALHKQDIFVRKQFANEPEHNQEFLSASYFRYFNGRPYTDSLCYLTITQEAKKSRLFSYDSKKWRDFLVKIYKVRDLLRDSGVQVKFLNKAEASEYVDRYFAMNFKDRTVSMTNVKADDETVSMGDKRCKVYSLVDVDCAALPSLIRPYTNIEVNNTEMPVDLVSVVDNIPNAETVVYNQIIFLPSQKRELALLDKKKNRHASIPNPSNQMAVEDIKQVQDVIARESKLLVYTHFNMVVGVPADTDLQKCTNHLENAFGRMGIHISKRAYNQLELFVSSFPGNCYSLNEEYDRFLTLSDAAVCLMYKERVQHSEETPIKIYYTDRQGVPVAIDITGKEGKNKLTDNSNFFCLGPSGSGKSFHMNSVVRQLHEQGTDVVMVDTGNSYEGLCEYFGGKYISYTEERPITMNPFRINREEMNVEKTGFLKNLVLLIWKGTQGTVTKTEDRLIEHVITEYYDAYFNGFEGFTPQQREDLRKSLVIDDRNSSEKRHESERERTVRIEGIIDEIEGRRKELKVEELSFNSFYEYSVQRIPDICEENRITGIDLSTYRYMMKDFYLGGNHEKTLNENMDSSLFDETFVVFEIDSIKDDPLLFPLVTLIIMDVFLQKMRIKKNRKVLVIEEAWKAIASPLMAEYIKFMYKTARKFWASVGVVTQEIQDIIGSEIVKEAIINNSDVVMLLDQSKFKERFDTIKTILGLTDVDCKKIFTINRLENKEGRSFFREVFIRRGTTSGVYGVEEPRECYMTYTTERAEKEALKLYKRELQCSHQEAIEAYCRDWNTSGIGKALPFAQKVNEAGCVLNLTTKITS</sequence>
<dbReference type="InterPro" id="IPR043964">
    <property type="entry name" value="P-loop_TraG"/>
</dbReference>
<proteinExistence type="predicted"/>
<dbReference type="EMBL" id="JAWLJK010000015">
    <property type="protein sequence ID" value="MDV6166314.1"/>
    <property type="molecule type" value="Genomic_DNA"/>
</dbReference>
<keyword evidence="3" id="KW-1185">Reference proteome</keyword>
<dbReference type="PANTHER" id="PTHR38467:SF1">
    <property type="entry name" value="CONJUGATIVE TRANSFER: ASSEMBLY"/>
    <property type="match status" value="1"/>
</dbReference>
<evidence type="ECO:0000313" key="3">
    <source>
        <dbReference type="Proteomes" id="UP001185704"/>
    </source>
</evidence>
<dbReference type="Proteomes" id="UP001185704">
    <property type="component" value="Unassembled WGS sequence"/>
</dbReference>
<dbReference type="SUPFAM" id="SSF52540">
    <property type="entry name" value="P-loop containing nucleoside triphosphate hydrolases"/>
    <property type="match status" value="1"/>
</dbReference>
<dbReference type="InterPro" id="IPR053155">
    <property type="entry name" value="F-pilin_assembly_TraC"/>
</dbReference>
<name>A0ABU4AD46_9BACE</name>
<feature type="domain" description="TraG P-loop" evidence="1">
    <location>
        <begin position="579"/>
        <end position="870"/>
    </location>
</feature>
<organism evidence="2 3">
    <name type="scientific">Bacteroides hominis</name>
    <dbReference type="NCBI Taxonomy" id="2763023"/>
    <lineage>
        <taxon>Bacteria</taxon>
        <taxon>Pseudomonadati</taxon>
        <taxon>Bacteroidota</taxon>
        <taxon>Bacteroidia</taxon>
        <taxon>Bacteroidales</taxon>
        <taxon>Bacteroidaceae</taxon>
        <taxon>Bacteroides</taxon>
    </lineage>
</organism>
<accession>A0ABU4AD46</accession>